<feature type="region of interest" description="Disordered" evidence="1">
    <location>
        <begin position="606"/>
        <end position="654"/>
    </location>
</feature>
<evidence type="ECO:0000256" key="2">
    <source>
        <dbReference type="SAM" id="Phobius"/>
    </source>
</evidence>
<evidence type="ECO:0000313" key="5">
    <source>
        <dbReference type="EMBL" id="EGS22257.1"/>
    </source>
</evidence>
<keyword evidence="2" id="KW-1133">Transmembrane helix</keyword>
<proteinExistence type="predicted"/>
<feature type="transmembrane region" description="Helical" evidence="2">
    <location>
        <begin position="560"/>
        <end position="585"/>
    </location>
</feature>
<evidence type="ECO:0000259" key="4">
    <source>
        <dbReference type="PROSITE" id="PS50213"/>
    </source>
</evidence>
<name>G0S2M4_CHATD</name>
<dbReference type="HOGENOM" id="CLU_419184_0_0_1"/>
<evidence type="ECO:0000256" key="1">
    <source>
        <dbReference type="SAM" id="MobiDB-lite"/>
    </source>
</evidence>
<dbReference type="SMART" id="SM00554">
    <property type="entry name" value="FAS1"/>
    <property type="match status" value="2"/>
</dbReference>
<accession>G0S2M4</accession>
<feature type="signal peptide" evidence="3">
    <location>
        <begin position="1"/>
        <end position="22"/>
    </location>
</feature>
<dbReference type="PANTHER" id="PTHR10900">
    <property type="entry name" value="PERIOSTIN-RELATED"/>
    <property type="match status" value="1"/>
</dbReference>
<dbReference type="Pfam" id="PF02469">
    <property type="entry name" value="Fasciclin"/>
    <property type="match status" value="2"/>
</dbReference>
<dbReference type="PROSITE" id="PS50213">
    <property type="entry name" value="FAS1"/>
    <property type="match status" value="2"/>
</dbReference>
<dbReference type="InterPro" id="IPR000782">
    <property type="entry name" value="FAS1_domain"/>
</dbReference>
<keyword evidence="2" id="KW-0812">Transmembrane</keyword>
<keyword evidence="3" id="KW-0732">Signal</keyword>
<organism evidence="6">
    <name type="scientific">Chaetomium thermophilum (strain DSM 1495 / CBS 144.50 / IMI 039719)</name>
    <name type="common">Thermochaetoides thermophila</name>
    <dbReference type="NCBI Taxonomy" id="759272"/>
    <lineage>
        <taxon>Eukaryota</taxon>
        <taxon>Fungi</taxon>
        <taxon>Dikarya</taxon>
        <taxon>Ascomycota</taxon>
        <taxon>Pezizomycotina</taxon>
        <taxon>Sordariomycetes</taxon>
        <taxon>Sordariomycetidae</taxon>
        <taxon>Sordariales</taxon>
        <taxon>Chaetomiaceae</taxon>
        <taxon>Thermochaetoides</taxon>
    </lineage>
</organism>
<feature type="compositionally biased region" description="Basic and acidic residues" evidence="1">
    <location>
        <begin position="643"/>
        <end position="654"/>
    </location>
</feature>
<dbReference type="InterPro" id="IPR036378">
    <property type="entry name" value="FAS1_dom_sf"/>
</dbReference>
<sequence>MVFNLQIITAALLASYPYLTGAVSLESALSGQQNLTTFTALFKNHSDIFKKLPGGITVVAPNDFAFERLGDDWKKYSQDLVKATLKYHILTESISMTSIERGDSIWASTLLEDADYSTVMGGQHHILTKQPGGEVVFTSGFATRGTVVVEDLAFDGGLVQVIDSVMRVPQTLEETARNAYTDLTSFLGALYAADLIDEVNKLTDVTIFAPRNAAFQQLAGAFEKIDKETLRSILRSLTTAEKQSKIQITRHVNNIYINSAQIIQTDVLISNGVVHLIDNVLNPDRVDAKPNLSTVSQTPIYTLIGATQTGTSVPTPFTSYLPCTDECPVTSSGASATAAPTVAGSSDNAAGYLPRPTGLTGLGVGLPFALGAVIVGLSSPPPIPRPHLYEYQHPYLEPAAEDIGVPVDENLEPNGRLLTYVHPDHPVPKVTSTLTTFKLPVPKHPSPANERPNPAVAAVLDRKSSTNPQPATTVVPNSQQLFTADEIHPPKPLPIPKRNHNNENAIITIAYPTRTCKISLLHTAAAQDQALLAARETKPWPPSATDWNTSHWKSYKHSPIFPVISGLSLGVVGSIIAWIVGYVLFKIIKALKERVGEAWEGMRSRLRHSNGSDGQENGIEEEAVEMQAWNGEEGEDGEVWEASGRDVEAGRGEV</sequence>
<dbReference type="RefSeq" id="XP_006692276.1">
    <property type="nucleotide sequence ID" value="XM_006692213.1"/>
</dbReference>
<dbReference type="EMBL" id="GL988040">
    <property type="protein sequence ID" value="EGS22257.1"/>
    <property type="molecule type" value="Genomic_DNA"/>
</dbReference>
<evidence type="ECO:0000313" key="6">
    <source>
        <dbReference type="Proteomes" id="UP000008066"/>
    </source>
</evidence>
<reference evidence="5 6" key="1">
    <citation type="journal article" date="2011" name="Cell">
        <title>Insight into structure and assembly of the nuclear pore complex by utilizing the genome of a eukaryotic thermophile.</title>
        <authorList>
            <person name="Amlacher S."/>
            <person name="Sarges P."/>
            <person name="Flemming D."/>
            <person name="van Noort V."/>
            <person name="Kunze R."/>
            <person name="Devos D.P."/>
            <person name="Arumugam M."/>
            <person name="Bork P."/>
            <person name="Hurt E."/>
        </authorList>
    </citation>
    <scope>NUCLEOTIDE SEQUENCE [LARGE SCALE GENOMIC DNA]</scope>
    <source>
        <strain evidence="6">DSM 1495 / CBS 144.50 / IMI 039719</strain>
    </source>
</reference>
<dbReference type="PANTHER" id="PTHR10900:SF77">
    <property type="entry name" value="FI19380P1"/>
    <property type="match status" value="1"/>
</dbReference>
<dbReference type="SUPFAM" id="SSF82153">
    <property type="entry name" value="FAS1 domain"/>
    <property type="match status" value="2"/>
</dbReference>
<keyword evidence="6" id="KW-1185">Reference proteome</keyword>
<dbReference type="STRING" id="759272.G0S2M4"/>
<feature type="domain" description="FAS1" evidence="4">
    <location>
        <begin position="22"/>
        <end position="166"/>
    </location>
</feature>
<dbReference type="Gene3D" id="2.30.180.10">
    <property type="entry name" value="FAS1 domain"/>
    <property type="match status" value="3"/>
</dbReference>
<evidence type="ECO:0000256" key="3">
    <source>
        <dbReference type="SAM" id="SignalP"/>
    </source>
</evidence>
<dbReference type="InterPro" id="IPR050904">
    <property type="entry name" value="Adhesion/Biosynth-related"/>
</dbReference>
<dbReference type="KEGG" id="cthr:CTHT_0017760"/>
<dbReference type="GO" id="GO:0016236">
    <property type="term" value="P:macroautophagy"/>
    <property type="evidence" value="ECO:0007669"/>
    <property type="project" value="TreeGrafter"/>
</dbReference>
<dbReference type="Proteomes" id="UP000008066">
    <property type="component" value="Unassembled WGS sequence"/>
</dbReference>
<dbReference type="GO" id="GO:0000329">
    <property type="term" value="C:fungal-type vacuole membrane"/>
    <property type="evidence" value="ECO:0007669"/>
    <property type="project" value="TreeGrafter"/>
</dbReference>
<dbReference type="AlphaFoldDB" id="G0S2M4"/>
<dbReference type="eggNOG" id="KOG1437">
    <property type="taxonomic scope" value="Eukaryota"/>
</dbReference>
<feature type="chain" id="PRO_5003408773" description="FAS1 domain-containing protein" evidence="3">
    <location>
        <begin position="23"/>
        <end position="654"/>
    </location>
</feature>
<protein>
    <recommendedName>
        <fullName evidence="4">FAS1 domain-containing protein</fullName>
    </recommendedName>
</protein>
<dbReference type="GeneID" id="18255814"/>
<dbReference type="OrthoDB" id="286301at2759"/>
<gene>
    <name evidence="5" type="ORF">CTHT_0017760</name>
</gene>
<feature type="domain" description="FAS1" evidence="4">
    <location>
        <begin position="170"/>
        <end position="281"/>
    </location>
</feature>
<keyword evidence="2" id="KW-0472">Membrane</keyword>